<organism evidence="10 11">
    <name type="scientific">Phascolarctobacterium succinatutens</name>
    <dbReference type="NCBI Taxonomy" id="626940"/>
    <lineage>
        <taxon>Bacteria</taxon>
        <taxon>Bacillati</taxon>
        <taxon>Bacillota</taxon>
        <taxon>Negativicutes</taxon>
        <taxon>Acidaminococcales</taxon>
        <taxon>Acidaminococcaceae</taxon>
        <taxon>Phascolarctobacterium</taxon>
    </lineage>
</organism>
<feature type="binding site" evidence="7">
    <location>
        <begin position="332"/>
        <end position="339"/>
    </location>
    <ligand>
        <name>ATP</name>
        <dbReference type="ChEBI" id="CHEBI:30616"/>
    </ligand>
</feature>
<dbReference type="PANTHER" id="PTHR48466:SF2">
    <property type="entry name" value="OS10G0509000 PROTEIN"/>
    <property type="match status" value="1"/>
</dbReference>
<evidence type="ECO:0000256" key="5">
    <source>
        <dbReference type="ARBA" id="ARBA00022884"/>
    </source>
</evidence>
<evidence type="ECO:0000256" key="8">
    <source>
        <dbReference type="SAM" id="Coils"/>
    </source>
</evidence>
<dbReference type="SMART" id="SM00534">
    <property type="entry name" value="MUTSac"/>
    <property type="match status" value="1"/>
</dbReference>
<comment type="function">
    <text evidence="7">Endonuclease that is involved in the suppression of homologous recombination and thus may have a key role in the control of bacterial genetic diversity.</text>
</comment>
<evidence type="ECO:0000256" key="6">
    <source>
        <dbReference type="ARBA" id="ARBA00023125"/>
    </source>
</evidence>
<keyword evidence="4 7" id="KW-0067">ATP-binding</keyword>
<dbReference type="InterPro" id="IPR027417">
    <property type="entry name" value="P-loop_NTPase"/>
</dbReference>
<dbReference type="InterPro" id="IPR005747">
    <property type="entry name" value="MutS2"/>
</dbReference>
<dbReference type="RefSeq" id="WP_303679570.1">
    <property type="nucleotide sequence ID" value="NZ_MNTG01000024.1"/>
</dbReference>
<dbReference type="SUPFAM" id="SSF48334">
    <property type="entry name" value="DNA repair protein MutS, domain III"/>
    <property type="match status" value="1"/>
</dbReference>
<dbReference type="HAMAP" id="MF_00092">
    <property type="entry name" value="MutS2"/>
    <property type="match status" value="1"/>
</dbReference>
<proteinExistence type="inferred from homology"/>
<evidence type="ECO:0000313" key="11">
    <source>
        <dbReference type="Proteomes" id="UP000186777"/>
    </source>
</evidence>
<dbReference type="GO" id="GO:0005524">
    <property type="term" value="F:ATP binding"/>
    <property type="evidence" value="ECO:0007669"/>
    <property type="project" value="UniProtKB-UniRule"/>
</dbReference>
<keyword evidence="8" id="KW-0175">Coiled coil</keyword>
<dbReference type="PROSITE" id="PS50828">
    <property type="entry name" value="SMR"/>
    <property type="match status" value="1"/>
</dbReference>
<dbReference type="Pfam" id="PF01713">
    <property type="entry name" value="Smr"/>
    <property type="match status" value="1"/>
</dbReference>
<evidence type="ECO:0000256" key="7">
    <source>
        <dbReference type="HAMAP-Rule" id="MF_00092"/>
    </source>
</evidence>
<dbReference type="PIRSF" id="PIRSF005814">
    <property type="entry name" value="MutS_YshD"/>
    <property type="match status" value="1"/>
</dbReference>
<dbReference type="SUPFAM" id="SSF160443">
    <property type="entry name" value="SMR domain-like"/>
    <property type="match status" value="1"/>
</dbReference>
<keyword evidence="3 7" id="KW-0378">Hydrolase</keyword>
<dbReference type="PANTHER" id="PTHR48466">
    <property type="entry name" value="OS10G0509000 PROTEIN-RELATED"/>
    <property type="match status" value="1"/>
</dbReference>
<feature type="domain" description="Smr" evidence="9">
    <location>
        <begin position="719"/>
        <end position="793"/>
    </location>
</feature>
<dbReference type="GO" id="GO:0016887">
    <property type="term" value="F:ATP hydrolysis activity"/>
    <property type="evidence" value="ECO:0007669"/>
    <property type="project" value="InterPro"/>
</dbReference>
<dbReference type="AlphaFoldDB" id="A0A1Q6R781"/>
<dbReference type="SMART" id="SM00463">
    <property type="entry name" value="SMR"/>
    <property type="match status" value="1"/>
</dbReference>
<evidence type="ECO:0000256" key="2">
    <source>
        <dbReference type="ARBA" id="ARBA00022741"/>
    </source>
</evidence>
<dbReference type="GO" id="GO:0072344">
    <property type="term" value="P:rescue of stalled ribosome"/>
    <property type="evidence" value="ECO:0007669"/>
    <property type="project" value="UniProtKB-UniRule"/>
</dbReference>
<dbReference type="Gene3D" id="3.30.1370.110">
    <property type="match status" value="1"/>
</dbReference>
<comment type="function">
    <text evidence="7">Acts as a ribosome collision sensor, splitting the ribosome into its 2 subunits. Detects stalled/collided 70S ribosomes which it binds and splits by an ATP-hydrolysis driven conformational change. Acts upstream of the ribosome quality control system (RQC), a ribosome-associated complex that mediates the extraction of incompletely synthesized nascent chains from stalled ribosomes and their subsequent degradation. Probably generates substrates for RQC.</text>
</comment>
<dbReference type="EC" id="3.1.-.-" evidence="7"/>
<keyword evidence="2 7" id="KW-0547">Nucleotide-binding</keyword>
<gene>
    <name evidence="7" type="primary">mutS2</name>
    <name evidence="7" type="synonym">rqcU</name>
    <name evidence="10" type="ORF">BHW43_03835</name>
</gene>
<dbReference type="GO" id="GO:0140664">
    <property type="term" value="F:ATP-dependent DNA damage sensor activity"/>
    <property type="evidence" value="ECO:0007669"/>
    <property type="project" value="InterPro"/>
</dbReference>
<dbReference type="InterPro" id="IPR002625">
    <property type="entry name" value="Smr_dom"/>
</dbReference>
<dbReference type="Gene3D" id="3.40.50.300">
    <property type="entry name" value="P-loop containing nucleotide triphosphate hydrolases"/>
    <property type="match status" value="1"/>
</dbReference>
<dbReference type="SUPFAM" id="SSF52540">
    <property type="entry name" value="P-loop containing nucleoside triphosphate hydrolases"/>
    <property type="match status" value="1"/>
</dbReference>
<dbReference type="NCBIfam" id="TIGR01069">
    <property type="entry name" value="mutS2"/>
    <property type="match status" value="1"/>
</dbReference>
<evidence type="ECO:0000259" key="9">
    <source>
        <dbReference type="PROSITE" id="PS50828"/>
    </source>
</evidence>
<dbReference type="SMART" id="SM00533">
    <property type="entry name" value="MUTSd"/>
    <property type="match status" value="1"/>
</dbReference>
<dbReference type="InterPro" id="IPR000432">
    <property type="entry name" value="DNA_mismatch_repair_MutS_C"/>
</dbReference>
<evidence type="ECO:0000256" key="1">
    <source>
        <dbReference type="ARBA" id="ARBA00022730"/>
    </source>
</evidence>
<dbReference type="InterPro" id="IPR036187">
    <property type="entry name" value="DNA_mismatch_repair_MutS_sf"/>
</dbReference>
<dbReference type="EC" id="3.6.4.-" evidence="7"/>
<keyword evidence="5 7" id="KW-0694">RNA-binding</keyword>
<dbReference type="InterPro" id="IPR046893">
    <property type="entry name" value="MSSS"/>
</dbReference>
<evidence type="ECO:0000313" key="10">
    <source>
        <dbReference type="EMBL" id="OLA38233.1"/>
    </source>
</evidence>
<sequence>MARFAVKTLEFDKVKNMLASKAATFLGKQAIISLQIESEFSKVKRLQEETAEALRILDEGRRFPFGGAFNITADVKRAELGSVLEPEELQHIQTTVQAFASMKDFTTENAETAPNLAEYGAELTQFSRLEKQIGSAIDEHGEIKDNASPKLGGLRTAIQIAKNRVKEKLDSILHDPNNQKYFMDNIVTMRGDRYVIPVKQEYKMNFPGIVHDQSGTGATLFIEPLAVVNLNNDIKRYVAEEHEEIERILRQLTQNVGTEAKALLASLEIFTTLDVICARALLAQEQHAVRPMLVLSGGVEIAQGRHPLLPKDTVVPLDVQLGDKFTMLLITGPNTGGKTVALKAVGLFALMAQIGLFIPASSAKLPVFRAVYADIGDEQSIEQSLSTFSAHMTNLISILNEVKAGDLVLIDEICAGTDPNEGAALAMAMLEHLHEQGVLTMVTTHYSELKTFAYGHEGMENASVEFDPVSLRPTYRLLMGVPGSSNAFNISRRLGLAEDIIQNAGELLNQEHVHMENVLQELDSERRRYESGSKEIEDLRRESEQLRNALAYSKSEFERRKNEMLRKAREQADEIYRRSRRESEAVLKELRSMKADFDTKRLEQAAEEARKKLNKTLSEDAPLPEGAPLSAKTAKKGLNVFVVSLGKNGVITDVNGNDVTVQVGILKMTVPAKKCLLTKAQPAHTDAAPKKRKGFSKNAAANYAHQMFIAKSGSAKQEIDLRGMTLDEAIPVVDKAIDDALIAGIGQLRLIHGKGTGALRAGLTAYLSTNRFVKKLETAALEAGGSGATVIDL</sequence>
<comment type="subunit">
    <text evidence="7">Homodimer. Binds to stalled ribosomes, contacting rRNA.</text>
</comment>
<dbReference type="FunFam" id="3.40.50.300:FF:000830">
    <property type="entry name" value="Endonuclease MutS2"/>
    <property type="match status" value="1"/>
</dbReference>
<dbReference type="GO" id="GO:0030983">
    <property type="term" value="F:mismatched DNA binding"/>
    <property type="evidence" value="ECO:0007669"/>
    <property type="project" value="InterPro"/>
</dbReference>
<keyword evidence="6 7" id="KW-0238">DNA-binding</keyword>
<dbReference type="InterPro" id="IPR007696">
    <property type="entry name" value="DNA_mismatch_repair_MutS_core"/>
</dbReference>
<protein>
    <recommendedName>
        <fullName evidence="7">Endonuclease MutS2</fullName>
        <ecNumber evidence="7">3.1.-.-</ecNumber>
    </recommendedName>
    <alternativeName>
        <fullName evidence="7">Ribosome-associated protein quality control-upstream factor</fullName>
        <shortName evidence="7">RQC-upstream factor</shortName>
        <shortName evidence="7">RqcU</shortName>
        <ecNumber evidence="7">3.6.4.-</ecNumber>
    </alternativeName>
</protein>
<evidence type="ECO:0000256" key="4">
    <source>
        <dbReference type="ARBA" id="ARBA00022840"/>
    </source>
</evidence>
<comment type="caution">
    <text evidence="10">The sequence shown here is derived from an EMBL/GenBank/DDBJ whole genome shotgun (WGS) entry which is preliminary data.</text>
</comment>
<dbReference type="GO" id="GO:0045910">
    <property type="term" value="P:negative regulation of DNA recombination"/>
    <property type="evidence" value="ECO:0007669"/>
    <property type="project" value="InterPro"/>
</dbReference>
<keyword evidence="7 10" id="KW-0255">Endonuclease</keyword>
<feature type="coiled-coil region" evidence="8">
    <location>
        <begin position="515"/>
        <end position="619"/>
    </location>
</feature>
<dbReference type="Proteomes" id="UP000186777">
    <property type="component" value="Unassembled WGS sequence"/>
</dbReference>
<accession>A0A1Q6R781</accession>
<dbReference type="Pfam" id="PF20297">
    <property type="entry name" value="MSSS"/>
    <property type="match status" value="1"/>
</dbReference>
<dbReference type="CDD" id="cd03280">
    <property type="entry name" value="ABC_MutS2"/>
    <property type="match status" value="1"/>
</dbReference>
<comment type="similarity">
    <text evidence="7">Belongs to the DNA mismatch repair MutS family. MutS2 subfamily.</text>
</comment>
<dbReference type="GO" id="GO:0019843">
    <property type="term" value="F:rRNA binding"/>
    <property type="evidence" value="ECO:0007669"/>
    <property type="project" value="UniProtKB-UniRule"/>
</dbReference>
<name>A0A1Q6R781_9FIRM</name>
<dbReference type="GO" id="GO:0043023">
    <property type="term" value="F:ribosomal large subunit binding"/>
    <property type="evidence" value="ECO:0007669"/>
    <property type="project" value="UniProtKB-UniRule"/>
</dbReference>
<dbReference type="InterPro" id="IPR045076">
    <property type="entry name" value="MutS"/>
</dbReference>
<dbReference type="InterPro" id="IPR036063">
    <property type="entry name" value="Smr_dom_sf"/>
</dbReference>
<dbReference type="GO" id="GO:0004519">
    <property type="term" value="F:endonuclease activity"/>
    <property type="evidence" value="ECO:0007669"/>
    <property type="project" value="UniProtKB-UniRule"/>
</dbReference>
<dbReference type="GO" id="GO:0006298">
    <property type="term" value="P:mismatch repair"/>
    <property type="evidence" value="ECO:0007669"/>
    <property type="project" value="InterPro"/>
</dbReference>
<keyword evidence="7" id="KW-0540">Nuclease</keyword>
<evidence type="ECO:0000256" key="3">
    <source>
        <dbReference type="ARBA" id="ARBA00022801"/>
    </source>
</evidence>
<dbReference type="Pfam" id="PF00488">
    <property type="entry name" value="MutS_V"/>
    <property type="match status" value="1"/>
</dbReference>
<keyword evidence="1 7" id="KW-0699">rRNA-binding</keyword>
<reference evidence="10 11" key="1">
    <citation type="journal article" date="2016" name="Nat. Biotechnol.">
        <title>Measurement of bacterial replication rates in microbial communities.</title>
        <authorList>
            <person name="Brown C.T."/>
            <person name="Olm M.R."/>
            <person name="Thomas B.C."/>
            <person name="Banfield J.F."/>
        </authorList>
    </citation>
    <scope>NUCLEOTIDE SEQUENCE [LARGE SCALE GENOMIC DNA]</scope>
    <source>
        <strain evidence="10">46_33</strain>
    </source>
</reference>
<dbReference type="STRING" id="626940.BHW43_03835"/>
<dbReference type="EMBL" id="MNTG01000024">
    <property type="protein sequence ID" value="OLA38233.1"/>
    <property type="molecule type" value="Genomic_DNA"/>
</dbReference>